<evidence type="ECO:0000313" key="2">
    <source>
        <dbReference type="EMBL" id="CED83854.1"/>
    </source>
</evidence>
<dbReference type="AlphaFoldDB" id="A0A0F7STB3"/>
<dbReference type="EMBL" id="LN483157">
    <property type="protein sequence ID" value="CED83854.1"/>
    <property type="molecule type" value="Genomic_DNA"/>
</dbReference>
<feature type="region of interest" description="Disordered" evidence="1">
    <location>
        <begin position="109"/>
        <end position="149"/>
    </location>
</feature>
<feature type="compositionally biased region" description="Low complexity" evidence="1">
    <location>
        <begin position="62"/>
        <end position="72"/>
    </location>
</feature>
<feature type="compositionally biased region" description="Low complexity" evidence="1">
    <location>
        <begin position="16"/>
        <end position="26"/>
    </location>
</feature>
<feature type="region of interest" description="Disordered" evidence="1">
    <location>
        <begin position="1"/>
        <end position="81"/>
    </location>
</feature>
<protein>
    <submittedName>
        <fullName evidence="2">Uncharacterized protein</fullName>
    </submittedName>
</protein>
<sequence>MASNDDKRPRPQQGPSTSTSAAVSASRIKRKRAPATGDDDETSSRSNKVAKDNAGGKISTLAGTAAAPAAGASTNEDVKRESKLDFRLFPPNTLKKYVLHNNLNPVIEPSPHSDLPAPLPQTLYSSTSGPGSSGAEPIEKPKVSRRRKNPLRRTAILADIQAAHEIFANQAKEHWEKTANTGIREGEVVTGFLYSCKVGDRVLKIVPHSV</sequence>
<reference evidence="2" key="1">
    <citation type="submission" date="2014-08" db="EMBL/GenBank/DDBJ databases">
        <authorList>
            <person name="Sharma Rahul"/>
            <person name="Thines Marco"/>
        </authorList>
    </citation>
    <scope>NUCLEOTIDE SEQUENCE</scope>
</reference>
<name>A0A0F7STB3_PHARH</name>
<evidence type="ECO:0000256" key="1">
    <source>
        <dbReference type="SAM" id="MobiDB-lite"/>
    </source>
</evidence>
<organism evidence="2">
    <name type="scientific">Phaffia rhodozyma</name>
    <name type="common">Yeast</name>
    <name type="synonym">Xanthophyllomyces dendrorhous</name>
    <dbReference type="NCBI Taxonomy" id="264483"/>
    <lineage>
        <taxon>Eukaryota</taxon>
        <taxon>Fungi</taxon>
        <taxon>Dikarya</taxon>
        <taxon>Basidiomycota</taxon>
        <taxon>Agaricomycotina</taxon>
        <taxon>Tremellomycetes</taxon>
        <taxon>Cystofilobasidiales</taxon>
        <taxon>Mrakiaceae</taxon>
        <taxon>Phaffia</taxon>
    </lineage>
</organism>
<proteinExistence type="predicted"/>
<accession>A0A0F7STB3</accession>